<evidence type="ECO:0000256" key="2">
    <source>
        <dbReference type="SAM" id="Phobius"/>
    </source>
</evidence>
<dbReference type="Proteomes" id="UP000186705">
    <property type="component" value="Unassembled WGS sequence"/>
</dbReference>
<accession>A0A1U7NQ69</accession>
<feature type="compositionally biased region" description="Basic and acidic residues" evidence="1">
    <location>
        <begin position="171"/>
        <end position="210"/>
    </location>
</feature>
<evidence type="ECO:0000313" key="3">
    <source>
        <dbReference type="EMBL" id="OLU47778.1"/>
    </source>
</evidence>
<protein>
    <submittedName>
        <fullName evidence="3">Uncharacterized protein</fullName>
    </submittedName>
</protein>
<keyword evidence="2" id="KW-0472">Membrane</keyword>
<evidence type="ECO:0000256" key="1">
    <source>
        <dbReference type="SAM" id="MobiDB-lite"/>
    </source>
</evidence>
<feature type="transmembrane region" description="Helical" evidence="2">
    <location>
        <begin position="121"/>
        <end position="143"/>
    </location>
</feature>
<sequence length="210" mass="24537">MNRTAKNVLCAFSIVVLTCLAIKTGFDVFEREDFEYIEQRDESFGGFGEDRGFTFDEEEDWFEHFQERDFFEDEKSSATEDESTTQNEDSAKNQSVKTKTRMDRGRIYPTRQRIMKHSINGYAIIVLIEEIFAILLIALWLILSKGNKKTFAEVFAKKESNPTPTNLPDLPKQEVVKVQEEESVEKIQEQKEVKEIKTEPEKEQEEKTEE</sequence>
<organism evidence="3 4">
    <name type="scientific">Dubosiella newyorkensis</name>
    <dbReference type="NCBI Taxonomy" id="1862672"/>
    <lineage>
        <taxon>Bacteria</taxon>
        <taxon>Bacillati</taxon>
        <taxon>Bacillota</taxon>
        <taxon>Erysipelotrichia</taxon>
        <taxon>Erysipelotrichales</taxon>
        <taxon>Erysipelotrichaceae</taxon>
        <taxon>Dubosiella</taxon>
    </lineage>
</organism>
<dbReference type="EMBL" id="MPKA01000042">
    <property type="protein sequence ID" value="OLU47778.1"/>
    <property type="molecule type" value="Genomic_DNA"/>
</dbReference>
<feature type="region of interest" description="Disordered" evidence="1">
    <location>
        <begin position="159"/>
        <end position="210"/>
    </location>
</feature>
<keyword evidence="4" id="KW-1185">Reference proteome</keyword>
<comment type="caution">
    <text evidence="3">The sequence shown here is derived from an EMBL/GenBank/DDBJ whole genome shotgun (WGS) entry which is preliminary data.</text>
</comment>
<feature type="region of interest" description="Disordered" evidence="1">
    <location>
        <begin position="73"/>
        <end position="102"/>
    </location>
</feature>
<reference evidence="3 4" key="1">
    <citation type="submission" date="2016-11" db="EMBL/GenBank/DDBJ databases">
        <title>Description of two novel members of the family Erysipelotrichaceae: Ileibacterium lipovorans gen. nov., sp. nov. and Dubosiella newyorkensis, gen. nov., sp. nov.</title>
        <authorList>
            <person name="Cox L.M."/>
            <person name="Sohn J."/>
            <person name="Tyrrell K.L."/>
            <person name="Citron D.M."/>
            <person name="Lawson P.A."/>
            <person name="Patel N.B."/>
            <person name="Iizumi T."/>
            <person name="Perez-Perez G.I."/>
            <person name="Goldstein E.J."/>
            <person name="Blaser M.J."/>
        </authorList>
    </citation>
    <scope>NUCLEOTIDE SEQUENCE [LARGE SCALE GENOMIC DNA]</scope>
    <source>
        <strain evidence="3 4">NYU-BL-A4</strain>
    </source>
</reference>
<dbReference type="RefSeq" id="WP_076340524.1">
    <property type="nucleotide sequence ID" value="NZ_CAJTMI010000015.1"/>
</dbReference>
<keyword evidence="2" id="KW-0812">Transmembrane</keyword>
<dbReference type="STRING" id="1862672.BO225_01525"/>
<dbReference type="GeneID" id="78274627"/>
<name>A0A1U7NQ69_9FIRM</name>
<dbReference type="AlphaFoldDB" id="A0A1U7NQ69"/>
<keyword evidence="2" id="KW-1133">Transmembrane helix</keyword>
<gene>
    <name evidence="3" type="ORF">BO225_01525</name>
</gene>
<feature type="compositionally biased region" description="Polar residues" evidence="1">
    <location>
        <begin position="84"/>
        <end position="97"/>
    </location>
</feature>
<proteinExistence type="predicted"/>
<evidence type="ECO:0000313" key="4">
    <source>
        <dbReference type="Proteomes" id="UP000186705"/>
    </source>
</evidence>